<dbReference type="PANTHER" id="PTHR11138:SF5">
    <property type="entry name" value="METHIONYL-TRNA FORMYLTRANSFERASE, MITOCHONDRIAL"/>
    <property type="match status" value="1"/>
</dbReference>
<proteinExistence type="predicted"/>
<evidence type="ECO:0000313" key="3">
    <source>
        <dbReference type="Proteomes" id="UP000602284"/>
    </source>
</evidence>
<dbReference type="Proteomes" id="UP000602284">
    <property type="component" value="Unassembled WGS sequence"/>
</dbReference>
<comment type="caution">
    <text evidence="2">The sequence shown here is derived from an EMBL/GenBank/DDBJ whole genome shotgun (WGS) entry which is preliminary data.</text>
</comment>
<dbReference type="PANTHER" id="PTHR11138">
    <property type="entry name" value="METHIONYL-TRNA FORMYLTRANSFERASE"/>
    <property type="match status" value="1"/>
</dbReference>
<dbReference type="SUPFAM" id="SSF53328">
    <property type="entry name" value="Formyltransferase"/>
    <property type="match status" value="1"/>
</dbReference>
<protein>
    <submittedName>
        <fullName evidence="2">Formyl transferase</fullName>
    </submittedName>
</protein>
<dbReference type="Pfam" id="PF00551">
    <property type="entry name" value="Formyl_trans_N"/>
    <property type="match status" value="1"/>
</dbReference>
<accession>A0ABS1J5I5</accession>
<evidence type="ECO:0000259" key="1">
    <source>
        <dbReference type="Pfam" id="PF00551"/>
    </source>
</evidence>
<dbReference type="Gene3D" id="3.40.50.170">
    <property type="entry name" value="Formyl transferase, N-terminal domain"/>
    <property type="match status" value="1"/>
</dbReference>
<evidence type="ECO:0000313" key="2">
    <source>
        <dbReference type="EMBL" id="MBL0385527.1"/>
    </source>
</evidence>
<dbReference type="GO" id="GO:0016740">
    <property type="term" value="F:transferase activity"/>
    <property type="evidence" value="ECO:0007669"/>
    <property type="project" value="UniProtKB-KW"/>
</dbReference>
<sequence length="195" mass="21867">MKILLLGPERPEFVAYLRAKGDDVHVTEAPLHGTSELLEGVDFLISYGYRHILRADVLDRFPKRAINLHISLLPWNRGADPNLWSFLEDSPKGVTIHELDPGIDTGGILAQQEVGYEHDDTLASSYARLTSAIQELFFREWPGIRNGETQARLQVQGGSFHLVKHKQPYEHLLTAGWNTPVRDLIGKALTNPQGV</sequence>
<dbReference type="InterPro" id="IPR002376">
    <property type="entry name" value="Formyl_transf_N"/>
</dbReference>
<name>A0ABS1J5I5_9BACL</name>
<dbReference type="InterPro" id="IPR036477">
    <property type="entry name" value="Formyl_transf_N_sf"/>
</dbReference>
<reference evidence="2 3" key="1">
    <citation type="submission" date="2021-01" db="EMBL/GenBank/DDBJ databases">
        <title>Tumebacillus sp. strain ITR2 16S ribosomal RNA gene Genome sequencing and assembly.</title>
        <authorList>
            <person name="Kang M."/>
        </authorList>
    </citation>
    <scope>NUCLEOTIDE SEQUENCE [LARGE SCALE GENOMIC DNA]</scope>
    <source>
        <strain evidence="2 3">ITR2</strain>
    </source>
</reference>
<keyword evidence="3" id="KW-1185">Reference proteome</keyword>
<feature type="domain" description="Formyl transferase N-terminal" evidence="1">
    <location>
        <begin position="40"/>
        <end position="136"/>
    </location>
</feature>
<gene>
    <name evidence="2" type="ORF">JJB07_02595</name>
</gene>
<dbReference type="RefSeq" id="WP_201630860.1">
    <property type="nucleotide sequence ID" value="NZ_JAEQNB010000001.1"/>
</dbReference>
<keyword evidence="2" id="KW-0808">Transferase</keyword>
<organism evidence="2 3">
    <name type="scientific">Tumebacillus amylolyticus</name>
    <dbReference type="NCBI Taxonomy" id="2801339"/>
    <lineage>
        <taxon>Bacteria</taxon>
        <taxon>Bacillati</taxon>
        <taxon>Bacillota</taxon>
        <taxon>Bacilli</taxon>
        <taxon>Bacillales</taxon>
        <taxon>Alicyclobacillaceae</taxon>
        <taxon>Tumebacillus</taxon>
    </lineage>
</organism>
<dbReference type="EMBL" id="JAEQNB010000001">
    <property type="protein sequence ID" value="MBL0385527.1"/>
    <property type="molecule type" value="Genomic_DNA"/>
</dbReference>